<evidence type="ECO:0000313" key="3">
    <source>
        <dbReference type="EMBL" id="KAE9183837.1"/>
    </source>
</evidence>
<proteinExistence type="predicted"/>
<sequence length="117" mass="12867">MVISGTTSSLPWRIRRNTFFCVILNIGAISAASGCQRRGTLTMIALNAVYTSTVDICVNKTTAKRRISRRTLGCSRKKFPLKILRTTASVPTHGQDTQSTVNGRGYHNNTARHDAMP</sequence>
<dbReference type="Proteomes" id="UP000440367">
    <property type="component" value="Unassembled WGS sequence"/>
</dbReference>
<organism evidence="3 4">
    <name type="scientific">Phytophthora fragariae</name>
    <dbReference type="NCBI Taxonomy" id="53985"/>
    <lineage>
        <taxon>Eukaryota</taxon>
        <taxon>Sar</taxon>
        <taxon>Stramenopiles</taxon>
        <taxon>Oomycota</taxon>
        <taxon>Peronosporomycetes</taxon>
        <taxon>Peronosporales</taxon>
        <taxon>Peronosporaceae</taxon>
        <taxon>Phytophthora</taxon>
    </lineage>
</organism>
<accession>A0A6A3WEU3</accession>
<evidence type="ECO:0000313" key="2">
    <source>
        <dbReference type="EMBL" id="KAE9178474.1"/>
    </source>
</evidence>
<dbReference type="EMBL" id="QXGD01002812">
    <property type="protein sequence ID" value="KAE9183837.1"/>
    <property type="molecule type" value="Genomic_DNA"/>
</dbReference>
<name>A0A6A3WEU3_9STRA</name>
<protein>
    <submittedName>
        <fullName evidence="3">Uncharacterized protein</fullName>
    </submittedName>
</protein>
<reference evidence="3 4" key="1">
    <citation type="submission" date="2018-08" db="EMBL/GenBank/DDBJ databases">
        <title>Genomic investigation of the strawberry pathogen Phytophthora fragariae indicates pathogenicity is determined by transcriptional variation in three key races.</title>
        <authorList>
            <person name="Adams T.M."/>
            <person name="Armitage A.D."/>
            <person name="Sobczyk M.K."/>
            <person name="Bates H.J."/>
            <person name="Dunwell J.M."/>
            <person name="Nellist C.F."/>
            <person name="Harrison R.J."/>
        </authorList>
    </citation>
    <scope>NUCLEOTIDE SEQUENCE [LARGE SCALE GENOMIC DNA]</scope>
    <source>
        <strain evidence="3 4">BC-1</strain>
        <strain evidence="2 5">BC-23</strain>
    </source>
</reference>
<feature type="region of interest" description="Disordered" evidence="1">
    <location>
        <begin position="90"/>
        <end position="117"/>
    </location>
</feature>
<feature type="compositionally biased region" description="Polar residues" evidence="1">
    <location>
        <begin position="90"/>
        <end position="102"/>
    </location>
</feature>
<comment type="caution">
    <text evidence="3">The sequence shown here is derived from an EMBL/GenBank/DDBJ whole genome shotgun (WGS) entry which is preliminary data.</text>
</comment>
<dbReference type="EMBL" id="QXGC01003119">
    <property type="protein sequence ID" value="KAE9178474.1"/>
    <property type="molecule type" value="Genomic_DNA"/>
</dbReference>
<evidence type="ECO:0000256" key="1">
    <source>
        <dbReference type="SAM" id="MobiDB-lite"/>
    </source>
</evidence>
<dbReference type="Proteomes" id="UP000476176">
    <property type="component" value="Unassembled WGS sequence"/>
</dbReference>
<evidence type="ECO:0000313" key="4">
    <source>
        <dbReference type="Proteomes" id="UP000440367"/>
    </source>
</evidence>
<evidence type="ECO:0000313" key="5">
    <source>
        <dbReference type="Proteomes" id="UP000476176"/>
    </source>
</evidence>
<dbReference type="AlphaFoldDB" id="A0A6A3WEU3"/>
<gene>
    <name evidence="3" type="ORF">PF002_g26597</name>
    <name evidence="2" type="ORF">PF004_g25470</name>
</gene>